<proteinExistence type="predicted"/>
<protein>
    <submittedName>
        <fullName evidence="2">Uncharacterized protein</fullName>
    </submittedName>
</protein>
<feature type="compositionally biased region" description="Acidic residues" evidence="1">
    <location>
        <begin position="100"/>
        <end position="118"/>
    </location>
</feature>
<reference evidence="2" key="1">
    <citation type="journal article" date="2023" name="Plant J.">
        <title>Genome sequences and population genomics provide insights into the demographic history, inbreeding, and mutation load of two 'living fossil' tree species of Dipteronia.</title>
        <authorList>
            <person name="Feng Y."/>
            <person name="Comes H.P."/>
            <person name="Chen J."/>
            <person name="Zhu S."/>
            <person name="Lu R."/>
            <person name="Zhang X."/>
            <person name="Li P."/>
            <person name="Qiu J."/>
            <person name="Olsen K.M."/>
            <person name="Qiu Y."/>
        </authorList>
    </citation>
    <scope>NUCLEOTIDE SEQUENCE</scope>
    <source>
        <strain evidence="2">NBL</strain>
    </source>
</reference>
<accession>A0AAD9ZTW9</accession>
<evidence type="ECO:0000313" key="3">
    <source>
        <dbReference type="Proteomes" id="UP001281410"/>
    </source>
</evidence>
<sequence length="128" mass="14823">MENTLKFRLVIFGFQVKVVAIIRKNDKAIMNFEKIVICMDEYAMLLKMKCDNGISLNQLVHDLLSIDPTRPEVFVVWSVLWERKDERGVLSYAEKGVDPDAPEEDEENDSEDVDEDQEEAKGKKMQLN</sequence>
<dbReference type="AlphaFoldDB" id="A0AAD9ZTW9"/>
<dbReference type="Proteomes" id="UP001281410">
    <property type="component" value="Unassembled WGS sequence"/>
</dbReference>
<feature type="region of interest" description="Disordered" evidence="1">
    <location>
        <begin position="92"/>
        <end position="128"/>
    </location>
</feature>
<comment type="caution">
    <text evidence="2">The sequence shown here is derived from an EMBL/GenBank/DDBJ whole genome shotgun (WGS) entry which is preliminary data.</text>
</comment>
<gene>
    <name evidence="2" type="ORF">Dsin_029347</name>
</gene>
<keyword evidence="3" id="KW-1185">Reference proteome</keyword>
<evidence type="ECO:0000313" key="2">
    <source>
        <dbReference type="EMBL" id="KAK3189786.1"/>
    </source>
</evidence>
<evidence type="ECO:0000256" key="1">
    <source>
        <dbReference type="SAM" id="MobiDB-lite"/>
    </source>
</evidence>
<name>A0AAD9ZTW9_9ROSI</name>
<dbReference type="EMBL" id="JANJYJ010000009">
    <property type="protein sequence ID" value="KAK3189786.1"/>
    <property type="molecule type" value="Genomic_DNA"/>
</dbReference>
<organism evidence="2 3">
    <name type="scientific">Dipteronia sinensis</name>
    <dbReference type="NCBI Taxonomy" id="43782"/>
    <lineage>
        <taxon>Eukaryota</taxon>
        <taxon>Viridiplantae</taxon>
        <taxon>Streptophyta</taxon>
        <taxon>Embryophyta</taxon>
        <taxon>Tracheophyta</taxon>
        <taxon>Spermatophyta</taxon>
        <taxon>Magnoliopsida</taxon>
        <taxon>eudicotyledons</taxon>
        <taxon>Gunneridae</taxon>
        <taxon>Pentapetalae</taxon>
        <taxon>rosids</taxon>
        <taxon>malvids</taxon>
        <taxon>Sapindales</taxon>
        <taxon>Sapindaceae</taxon>
        <taxon>Hippocastanoideae</taxon>
        <taxon>Acereae</taxon>
        <taxon>Dipteronia</taxon>
    </lineage>
</organism>